<evidence type="ECO:0008006" key="3">
    <source>
        <dbReference type="Google" id="ProtNLM"/>
    </source>
</evidence>
<reference evidence="1 2" key="1">
    <citation type="submission" date="2024-09" db="EMBL/GenBank/DDBJ databases">
        <authorList>
            <person name="Sun Q."/>
            <person name="Mori K."/>
        </authorList>
    </citation>
    <scope>NUCLEOTIDE SEQUENCE [LARGE SCALE GENOMIC DNA]</scope>
    <source>
        <strain evidence="1 2">JCM 3323</strain>
    </source>
</reference>
<gene>
    <name evidence="1" type="ORF">ACFFRN_47070</name>
</gene>
<evidence type="ECO:0000313" key="1">
    <source>
        <dbReference type="EMBL" id="MFB9534202.1"/>
    </source>
</evidence>
<sequence length="71" mass="7790">MDELARALDWPIQRAADALDALSRRPILSDPLTVEQVGRGAFAITPRPDRLSSAQRDALIVGPRSPRGTRK</sequence>
<dbReference type="RefSeq" id="WP_346119710.1">
    <property type="nucleotide sequence ID" value="NZ_BAAAXC010000009.1"/>
</dbReference>
<dbReference type="EMBL" id="JBHMCE010000024">
    <property type="protein sequence ID" value="MFB9534202.1"/>
    <property type="molecule type" value="Genomic_DNA"/>
</dbReference>
<organism evidence="1 2">
    <name type="scientific">Nonomuraea roseola</name>
    <dbReference type="NCBI Taxonomy" id="46179"/>
    <lineage>
        <taxon>Bacteria</taxon>
        <taxon>Bacillati</taxon>
        <taxon>Actinomycetota</taxon>
        <taxon>Actinomycetes</taxon>
        <taxon>Streptosporangiales</taxon>
        <taxon>Streptosporangiaceae</taxon>
        <taxon>Nonomuraea</taxon>
    </lineage>
</organism>
<protein>
    <recommendedName>
        <fullName evidence="3">DprA winged helix domain-containing protein</fullName>
    </recommendedName>
</protein>
<proteinExistence type="predicted"/>
<keyword evidence="2" id="KW-1185">Reference proteome</keyword>
<dbReference type="Proteomes" id="UP001589646">
    <property type="component" value="Unassembled WGS sequence"/>
</dbReference>
<accession>A0ABV5QFD4</accession>
<evidence type="ECO:0000313" key="2">
    <source>
        <dbReference type="Proteomes" id="UP001589646"/>
    </source>
</evidence>
<name>A0ABV5QFD4_9ACTN</name>
<comment type="caution">
    <text evidence="1">The sequence shown here is derived from an EMBL/GenBank/DDBJ whole genome shotgun (WGS) entry which is preliminary data.</text>
</comment>